<dbReference type="InterPro" id="IPR036240">
    <property type="entry name" value="Gp9-like_sf"/>
</dbReference>
<sequence length="100" mass="11120">MAAIKEINIGKSPDDGTGDLIRDAFSKTNDNFKALNEMPDLSDPVDKLTQRVIELEKIPAQIEGLTKRVVELEKLPEALNTLTKRVEALEKNNSADKETK</sequence>
<accession>A0AA95GCJ5</accession>
<dbReference type="Proteomes" id="UP001177597">
    <property type="component" value="Chromosome"/>
</dbReference>
<proteinExistence type="predicted"/>
<feature type="coiled-coil region" evidence="1">
    <location>
        <begin position="72"/>
        <end position="99"/>
    </location>
</feature>
<reference evidence="2" key="1">
    <citation type="submission" date="2023-04" db="EMBL/GenBank/DDBJ databases">
        <title>Genome dynamics across the evolutionary transition to endosymbiosis.</title>
        <authorList>
            <person name="Siozios S."/>
            <person name="Nadal-Jimenez P."/>
            <person name="Azagi T."/>
            <person name="Sprong H."/>
            <person name="Frost C.L."/>
            <person name="Parratt S.R."/>
            <person name="Taylor G."/>
            <person name="Brettell L."/>
            <person name="Lew K.C."/>
            <person name="Croft L."/>
            <person name="King K.C."/>
            <person name="Brockhurst M.A."/>
            <person name="Hypsa V."/>
            <person name="Novakova E."/>
            <person name="Darby A.C."/>
            <person name="Hurst G.D.D."/>
        </authorList>
    </citation>
    <scope>NUCLEOTIDE SEQUENCE</scope>
    <source>
        <strain evidence="2">AIh</strain>
    </source>
</reference>
<evidence type="ECO:0000256" key="1">
    <source>
        <dbReference type="SAM" id="Coils"/>
    </source>
</evidence>
<protein>
    <submittedName>
        <fullName evidence="2">Uncharacterized protein</fullName>
    </submittedName>
</protein>
<dbReference type="RefSeq" id="WP_280630022.1">
    <property type="nucleotide sequence ID" value="NZ_CP123498.1"/>
</dbReference>
<dbReference type="SUPFAM" id="SSF50017">
    <property type="entry name" value="gp9"/>
    <property type="match status" value="1"/>
</dbReference>
<name>A0AA95GCJ5_9GAMM</name>
<keyword evidence="1" id="KW-0175">Coiled coil</keyword>
<gene>
    <name evidence="2" type="ORF">QE207_08420</name>
</gene>
<dbReference type="EMBL" id="CP123498">
    <property type="protein sequence ID" value="WGL96546.1"/>
    <property type="molecule type" value="Genomic_DNA"/>
</dbReference>
<evidence type="ECO:0000313" key="3">
    <source>
        <dbReference type="Proteomes" id="UP001177597"/>
    </source>
</evidence>
<dbReference type="AlphaFoldDB" id="A0AA95GCJ5"/>
<organism evidence="2 3">
    <name type="scientific">Arsenophonus nasoniae</name>
    <name type="common">son-killer infecting Nasonia vitripennis</name>
    <dbReference type="NCBI Taxonomy" id="638"/>
    <lineage>
        <taxon>Bacteria</taxon>
        <taxon>Pseudomonadati</taxon>
        <taxon>Pseudomonadota</taxon>
        <taxon>Gammaproteobacteria</taxon>
        <taxon>Enterobacterales</taxon>
        <taxon>Morganellaceae</taxon>
        <taxon>Arsenophonus</taxon>
    </lineage>
</organism>
<evidence type="ECO:0000313" key="2">
    <source>
        <dbReference type="EMBL" id="WGL96546.1"/>
    </source>
</evidence>